<protein>
    <submittedName>
        <fullName evidence="2">Uncharacterized protein</fullName>
    </submittedName>
</protein>
<reference evidence="2" key="1">
    <citation type="submission" date="2019-11" db="EMBL/GenBank/DDBJ databases">
        <authorList>
            <person name="Feng L."/>
        </authorList>
    </citation>
    <scope>NUCLEOTIDE SEQUENCE</scope>
    <source>
        <strain evidence="2">AcaccaeLFYP115</strain>
    </source>
</reference>
<feature type="transmembrane region" description="Helical" evidence="1">
    <location>
        <begin position="20"/>
        <end position="38"/>
    </location>
</feature>
<gene>
    <name evidence="2" type="ORF">ACLFYP115_01440</name>
</gene>
<name>A0A6N2TL72_9FIRM</name>
<dbReference type="EMBL" id="CACRSQ010000003">
    <property type="protein sequence ID" value="VYT04791.1"/>
    <property type="molecule type" value="Genomic_DNA"/>
</dbReference>
<dbReference type="AlphaFoldDB" id="A0A6N2TL72"/>
<evidence type="ECO:0000256" key="1">
    <source>
        <dbReference type="SAM" id="Phobius"/>
    </source>
</evidence>
<organism evidence="2">
    <name type="scientific">Anaerostipes caccae</name>
    <dbReference type="NCBI Taxonomy" id="105841"/>
    <lineage>
        <taxon>Bacteria</taxon>
        <taxon>Bacillati</taxon>
        <taxon>Bacillota</taxon>
        <taxon>Clostridia</taxon>
        <taxon>Lachnospirales</taxon>
        <taxon>Lachnospiraceae</taxon>
        <taxon>Anaerostipes</taxon>
    </lineage>
</organism>
<keyword evidence="1" id="KW-0472">Membrane</keyword>
<keyword evidence="1" id="KW-0812">Transmembrane</keyword>
<accession>A0A6N2TL72</accession>
<keyword evidence="1" id="KW-1133">Transmembrane helix</keyword>
<sequence length="39" mass="4740">MMKKEKPEEKMKAMKEFCRIILLISLLITMILIFHILMM</sequence>
<proteinExistence type="predicted"/>
<evidence type="ECO:0000313" key="2">
    <source>
        <dbReference type="EMBL" id="VYT04791.1"/>
    </source>
</evidence>